<dbReference type="EMBL" id="VYZN01000052">
    <property type="protein sequence ID" value="KAE9527608.1"/>
    <property type="molecule type" value="Genomic_DNA"/>
</dbReference>
<evidence type="ECO:0000313" key="2">
    <source>
        <dbReference type="Proteomes" id="UP000475862"/>
    </source>
</evidence>
<organism evidence="1 2">
    <name type="scientific">Aphis glycines</name>
    <name type="common">Soybean aphid</name>
    <dbReference type="NCBI Taxonomy" id="307491"/>
    <lineage>
        <taxon>Eukaryota</taxon>
        <taxon>Metazoa</taxon>
        <taxon>Ecdysozoa</taxon>
        <taxon>Arthropoda</taxon>
        <taxon>Hexapoda</taxon>
        <taxon>Insecta</taxon>
        <taxon>Pterygota</taxon>
        <taxon>Neoptera</taxon>
        <taxon>Paraneoptera</taxon>
        <taxon>Hemiptera</taxon>
        <taxon>Sternorrhyncha</taxon>
        <taxon>Aphidomorpha</taxon>
        <taxon>Aphidoidea</taxon>
        <taxon>Aphididae</taxon>
        <taxon>Aphidini</taxon>
        <taxon>Aphis</taxon>
        <taxon>Aphis</taxon>
    </lineage>
</organism>
<reference evidence="1 2" key="1">
    <citation type="submission" date="2019-08" db="EMBL/GenBank/DDBJ databases">
        <title>The genome of the soybean aphid Biotype 1, its phylome, world population structure and adaptation to the North American continent.</title>
        <authorList>
            <person name="Giordano R."/>
            <person name="Donthu R.K."/>
            <person name="Hernandez A.G."/>
            <person name="Wright C.L."/>
            <person name="Zimin A.V."/>
        </authorList>
    </citation>
    <scope>NUCLEOTIDE SEQUENCE [LARGE SCALE GENOMIC DNA]</scope>
    <source>
        <tissue evidence="1">Whole aphids</tissue>
    </source>
</reference>
<accession>A0A6G0T997</accession>
<dbReference type="AlphaFoldDB" id="A0A6G0T997"/>
<protein>
    <submittedName>
        <fullName evidence="1">Uncharacterized protein</fullName>
    </submittedName>
</protein>
<gene>
    <name evidence="1" type="ORF">AGLY_012888</name>
</gene>
<evidence type="ECO:0000313" key="1">
    <source>
        <dbReference type="EMBL" id="KAE9527608.1"/>
    </source>
</evidence>
<name>A0A6G0T997_APHGL</name>
<keyword evidence="2" id="KW-1185">Reference proteome</keyword>
<sequence length="179" mass="20247">MKKERIKDSVEQILQWHLFCTHFMGNISVRSIHPIGIMPNDATNVLIKKNIKQIDNVVKVRNRFPSLFTKKIVNMPPTIDMHNEKACLLTTVHWASTLAPNVRNTSTRYGPNGTPDNKFEKKKYISSSRKGLSTSGCISCFQELSELFFPFLSSVLNHEIMIGIAMLASTVNLHCLVMA</sequence>
<comment type="caution">
    <text evidence="1">The sequence shown here is derived from an EMBL/GenBank/DDBJ whole genome shotgun (WGS) entry which is preliminary data.</text>
</comment>
<dbReference type="Proteomes" id="UP000475862">
    <property type="component" value="Unassembled WGS sequence"/>
</dbReference>
<proteinExistence type="predicted"/>